<feature type="compositionally biased region" description="Polar residues" evidence="1">
    <location>
        <begin position="38"/>
        <end position="50"/>
    </location>
</feature>
<evidence type="ECO:0000313" key="2">
    <source>
        <dbReference type="EMBL" id="KAG5167787.1"/>
    </source>
</evidence>
<dbReference type="AlphaFoldDB" id="A0A8H7XVV6"/>
<feature type="compositionally biased region" description="Basic and acidic residues" evidence="1">
    <location>
        <begin position="7"/>
        <end position="34"/>
    </location>
</feature>
<protein>
    <submittedName>
        <fullName evidence="2">Uncharacterized protein</fullName>
    </submittedName>
</protein>
<sequence length="171" mass="20382">MQRPEKRKRESEETGYKKKTREDNHKNIASKKDDDATDQFTNEEVQNQNDAEPDSDDPYYPWDYEEWYKDYYDAPSPDQQIIRTITDEQNNSPNTQTPEHYVLWNPFEKNPSFAPPGNGDILLKTYLEEFEKQGRNTPKNNPFHHLGYIPRFTRGKGKELPPCLQRQAWRK</sequence>
<evidence type="ECO:0000256" key="1">
    <source>
        <dbReference type="SAM" id="MobiDB-lite"/>
    </source>
</evidence>
<gene>
    <name evidence="2" type="ORF">JR316_006378</name>
</gene>
<accession>A0A8H7XVV6</accession>
<feature type="region of interest" description="Disordered" evidence="1">
    <location>
        <begin position="1"/>
        <end position="62"/>
    </location>
</feature>
<dbReference type="EMBL" id="JAFIQS010000006">
    <property type="protein sequence ID" value="KAG5167787.1"/>
    <property type="molecule type" value="Genomic_DNA"/>
</dbReference>
<proteinExistence type="predicted"/>
<comment type="caution">
    <text evidence="2">The sequence shown here is derived from an EMBL/GenBank/DDBJ whole genome shotgun (WGS) entry which is preliminary data.</text>
</comment>
<name>A0A8H7XVV6_PSICU</name>
<organism evidence="2">
    <name type="scientific">Psilocybe cubensis</name>
    <name type="common">Psychedelic mushroom</name>
    <name type="synonym">Stropharia cubensis</name>
    <dbReference type="NCBI Taxonomy" id="181762"/>
    <lineage>
        <taxon>Eukaryota</taxon>
        <taxon>Fungi</taxon>
        <taxon>Dikarya</taxon>
        <taxon>Basidiomycota</taxon>
        <taxon>Agaricomycotina</taxon>
        <taxon>Agaricomycetes</taxon>
        <taxon>Agaricomycetidae</taxon>
        <taxon>Agaricales</taxon>
        <taxon>Agaricineae</taxon>
        <taxon>Strophariaceae</taxon>
        <taxon>Psilocybe</taxon>
    </lineage>
</organism>
<reference evidence="2" key="1">
    <citation type="submission" date="2021-02" db="EMBL/GenBank/DDBJ databases">
        <title>Psilocybe cubensis genome.</title>
        <authorList>
            <person name="Mckernan K.J."/>
            <person name="Crawford S."/>
            <person name="Trippe A."/>
            <person name="Kane L.T."/>
            <person name="Mclaughlin S."/>
        </authorList>
    </citation>
    <scope>NUCLEOTIDE SEQUENCE [LARGE SCALE GENOMIC DNA]</scope>
    <source>
        <strain evidence="2">MGC-MH-2018</strain>
    </source>
</reference>